<dbReference type="EMBL" id="CADCXV010001136">
    <property type="protein sequence ID" value="CAB0041851.1"/>
    <property type="molecule type" value="Genomic_DNA"/>
</dbReference>
<dbReference type="AlphaFoldDB" id="A0A6H5IY30"/>
<accession>A0A6H5IY30</accession>
<reference evidence="1 2" key="1">
    <citation type="submission" date="2020-02" db="EMBL/GenBank/DDBJ databases">
        <authorList>
            <person name="Ferguson B K."/>
        </authorList>
    </citation>
    <scope>NUCLEOTIDE SEQUENCE [LARGE SCALE GENOMIC DNA]</scope>
</reference>
<sequence length="124" mass="13828">MAIRSRLVVSIPVSGKLFSVRLRGSAVEFLVGGIVIKSYDKYERCHVEWWDVEEGEEAPICGSCGRHTDTPGEYVYGPLFIDRRMNCIESAWLTTEVSFVRVVSGSRTRGCDAYEGDGLMTSLI</sequence>
<name>A0A6H5IY30_9HYME</name>
<keyword evidence="2" id="KW-1185">Reference proteome</keyword>
<gene>
    <name evidence="1" type="ORF">TBRA_LOCUS13500</name>
</gene>
<evidence type="ECO:0000313" key="2">
    <source>
        <dbReference type="Proteomes" id="UP000479190"/>
    </source>
</evidence>
<dbReference type="Proteomes" id="UP000479190">
    <property type="component" value="Unassembled WGS sequence"/>
</dbReference>
<evidence type="ECO:0000313" key="1">
    <source>
        <dbReference type="EMBL" id="CAB0041851.1"/>
    </source>
</evidence>
<organism evidence="1 2">
    <name type="scientific">Trichogramma brassicae</name>
    <dbReference type="NCBI Taxonomy" id="86971"/>
    <lineage>
        <taxon>Eukaryota</taxon>
        <taxon>Metazoa</taxon>
        <taxon>Ecdysozoa</taxon>
        <taxon>Arthropoda</taxon>
        <taxon>Hexapoda</taxon>
        <taxon>Insecta</taxon>
        <taxon>Pterygota</taxon>
        <taxon>Neoptera</taxon>
        <taxon>Endopterygota</taxon>
        <taxon>Hymenoptera</taxon>
        <taxon>Apocrita</taxon>
        <taxon>Proctotrupomorpha</taxon>
        <taxon>Chalcidoidea</taxon>
        <taxon>Trichogrammatidae</taxon>
        <taxon>Trichogramma</taxon>
    </lineage>
</organism>
<protein>
    <submittedName>
        <fullName evidence="1">Uncharacterized protein</fullName>
    </submittedName>
</protein>
<proteinExistence type="predicted"/>